<comment type="cofactor">
    <cofactor evidence="1">
        <name>Mg(2+)</name>
        <dbReference type="ChEBI" id="CHEBI:18420"/>
    </cofactor>
</comment>
<dbReference type="InterPro" id="IPR043128">
    <property type="entry name" value="Rev_trsase/Diguanyl_cyclase"/>
</dbReference>
<dbReference type="CDD" id="cd00156">
    <property type="entry name" value="REC"/>
    <property type="match status" value="1"/>
</dbReference>
<dbReference type="SUPFAM" id="SSF55073">
    <property type="entry name" value="Nucleotide cyclase"/>
    <property type="match status" value="1"/>
</dbReference>
<keyword evidence="4" id="KW-0597">Phosphoprotein</keyword>
<name>A0A2K9LNI9_9GAMM</name>
<dbReference type="InterPro" id="IPR011006">
    <property type="entry name" value="CheY-like_superfamily"/>
</dbReference>
<evidence type="ECO:0000313" key="8">
    <source>
        <dbReference type="Proteomes" id="UP000235116"/>
    </source>
</evidence>
<protein>
    <recommendedName>
        <fullName evidence="2">diguanylate cyclase</fullName>
        <ecNumber evidence="2">2.7.7.65</ecNumber>
    </recommendedName>
</protein>
<dbReference type="PANTHER" id="PTHR45138">
    <property type="entry name" value="REGULATORY COMPONENTS OF SENSORY TRANSDUCTION SYSTEM"/>
    <property type="match status" value="1"/>
</dbReference>
<evidence type="ECO:0000313" key="7">
    <source>
        <dbReference type="EMBL" id="AUM13926.1"/>
    </source>
</evidence>
<dbReference type="Pfam" id="PF00990">
    <property type="entry name" value="GGDEF"/>
    <property type="match status" value="1"/>
</dbReference>
<reference evidence="8" key="1">
    <citation type="submission" date="2017-08" db="EMBL/GenBank/DDBJ databases">
        <title>Direct submision.</title>
        <authorList>
            <person name="Kim S.-J."/>
            <person name="Rhee S.-K."/>
        </authorList>
    </citation>
    <scope>NUCLEOTIDE SEQUENCE [LARGE SCALE GENOMIC DNA]</scope>
    <source>
        <strain evidence="8">GI5</strain>
    </source>
</reference>
<gene>
    <name evidence="7" type="ORF">Kalk_16490</name>
</gene>
<organism evidence="7 8">
    <name type="scientific">Ketobacter alkanivorans</name>
    <dbReference type="NCBI Taxonomy" id="1917421"/>
    <lineage>
        <taxon>Bacteria</taxon>
        <taxon>Pseudomonadati</taxon>
        <taxon>Pseudomonadota</taxon>
        <taxon>Gammaproteobacteria</taxon>
        <taxon>Pseudomonadales</taxon>
        <taxon>Ketobacteraceae</taxon>
        <taxon>Ketobacter</taxon>
    </lineage>
</organism>
<dbReference type="Gene3D" id="3.30.70.270">
    <property type="match status" value="1"/>
</dbReference>
<dbReference type="Pfam" id="PF00072">
    <property type="entry name" value="Response_reg"/>
    <property type="match status" value="2"/>
</dbReference>
<dbReference type="PANTHER" id="PTHR45138:SF9">
    <property type="entry name" value="DIGUANYLATE CYCLASE DGCM-RELATED"/>
    <property type="match status" value="1"/>
</dbReference>
<dbReference type="EC" id="2.7.7.65" evidence="2"/>
<evidence type="ECO:0000259" key="5">
    <source>
        <dbReference type="PROSITE" id="PS50110"/>
    </source>
</evidence>
<comment type="catalytic activity">
    <reaction evidence="3">
        <text>2 GTP = 3',3'-c-di-GMP + 2 diphosphate</text>
        <dbReference type="Rhea" id="RHEA:24898"/>
        <dbReference type="ChEBI" id="CHEBI:33019"/>
        <dbReference type="ChEBI" id="CHEBI:37565"/>
        <dbReference type="ChEBI" id="CHEBI:58805"/>
        <dbReference type="EC" id="2.7.7.65"/>
    </reaction>
</comment>
<evidence type="ECO:0000256" key="4">
    <source>
        <dbReference type="PROSITE-ProRule" id="PRU00169"/>
    </source>
</evidence>
<evidence type="ECO:0000256" key="1">
    <source>
        <dbReference type="ARBA" id="ARBA00001946"/>
    </source>
</evidence>
<dbReference type="CDD" id="cd01949">
    <property type="entry name" value="GGDEF"/>
    <property type="match status" value="1"/>
</dbReference>
<dbReference type="InterPro" id="IPR050469">
    <property type="entry name" value="Diguanylate_Cyclase"/>
</dbReference>
<proteinExistence type="predicted"/>
<dbReference type="FunFam" id="3.30.70.270:FF:000001">
    <property type="entry name" value="Diguanylate cyclase domain protein"/>
    <property type="match status" value="1"/>
</dbReference>
<keyword evidence="8" id="KW-1185">Reference proteome</keyword>
<evidence type="ECO:0000259" key="6">
    <source>
        <dbReference type="PROSITE" id="PS50887"/>
    </source>
</evidence>
<dbReference type="PROSITE" id="PS50110">
    <property type="entry name" value="RESPONSE_REGULATORY"/>
    <property type="match status" value="2"/>
</dbReference>
<feature type="modified residue" description="4-aspartylphosphate" evidence="4">
    <location>
        <position position="177"/>
    </location>
</feature>
<dbReference type="KEGG" id="kak:Kalk_16490"/>
<dbReference type="SMART" id="SM00448">
    <property type="entry name" value="REC"/>
    <property type="match status" value="2"/>
</dbReference>
<dbReference type="GO" id="GO:0000160">
    <property type="term" value="P:phosphorelay signal transduction system"/>
    <property type="evidence" value="ECO:0007669"/>
    <property type="project" value="InterPro"/>
</dbReference>
<dbReference type="GO" id="GO:0052621">
    <property type="term" value="F:diguanylate cyclase activity"/>
    <property type="evidence" value="ECO:0007669"/>
    <property type="project" value="UniProtKB-EC"/>
</dbReference>
<dbReference type="InterPro" id="IPR001789">
    <property type="entry name" value="Sig_transdc_resp-reg_receiver"/>
</dbReference>
<dbReference type="SMART" id="SM00267">
    <property type="entry name" value="GGDEF"/>
    <property type="match status" value="1"/>
</dbReference>
<evidence type="ECO:0000256" key="2">
    <source>
        <dbReference type="ARBA" id="ARBA00012528"/>
    </source>
</evidence>
<evidence type="ECO:0000256" key="3">
    <source>
        <dbReference type="ARBA" id="ARBA00034247"/>
    </source>
</evidence>
<accession>A0A2K9LNI9</accession>
<sequence>MRAMIVDISKSLSVLLSQHMASQQIKPLALTQGHEALEMLKRARCDLVCVAMHLEDMDGIEFVKAVRSLKNQQDTHVVMLTTNENRDTLSKAMKAGVNELFRKDQLNKLLEHITSWAQKIKLEHIHGNILYVEDNKATALVVSEQLKHSGYTVQQVTSGTAALDLLDTQKFDLLMVDYILEGSMTGLELVQEVRLNQSQPFEHPILVLSGQEDDNKKVEILRSGANDYLDKRASYDEMMVRVNNLIRTKRLFEQVQYQQEKLQHLAMTDQLTSLHNRHYLFEAAPQKLSEAQRHQFPVALIIADLDKFKSINDSHGHATGDQVLKETGVLLRKLCRKEDIVARFGGEEFVILLSHCNQAQALDKAESIRAALLELKPAQLRVSASFGVACLEGGNQQNFNDLFSDADTAVYLAKNNGRNRVELHKN</sequence>
<dbReference type="RefSeq" id="WP_101895301.1">
    <property type="nucleotide sequence ID" value="NZ_CP022684.1"/>
</dbReference>
<dbReference type="OrthoDB" id="9812260at2"/>
<comment type="caution">
    <text evidence="4">Lacks conserved residue(s) required for the propagation of feature annotation.</text>
</comment>
<dbReference type="SUPFAM" id="SSF52172">
    <property type="entry name" value="CheY-like"/>
    <property type="match status" value="2"/>
</dbReference>
<feature type="domain" description="GGDEF" evidence="6">
    <location>
        <begin position="296"/>
        <end position="426"/>
    </location>
</feature>
<dbReference type="AlphaFoldDB" id="A0A2K9LNI9"/>
<dbReference type="PROSITE" id="PS50887">
    <property type="entry name" value="GGDEF"/>
    <property type="match status" value="1"/>
</dbReference>
<feature type="domain" description="Response regulatory" evidence="5">
    <location>
        <begin position="2"/>
        <end position="118"/>
    </location>
</feature>
<feature type="domain" description="Response regulatory" evidence="5">
    <location>
        <begin position="128"/>
        <end position="246"/>
    </location>
</feature>
<dbReference type="InterPro" id="IPR029787">
    <property type="entry name" value="Nucleotide_cyclase"/>
</dbReference>
<dbReference type="Proteomes" id="UP000235116">
    <property type="component" value="Chromosome"/>
</dbReference>
<dbReference type="Gene3D" id="3.40.50.2300">
    <property type="match status" value="2"/>
</dbReference>
<dbReference type="NCBIfam" id="TIGR00254">
    <property type="entry name" value="GGDEF"/>
    <property type="match status" value="1"/>
</dbReference>
<dbReference type="EMBL" id="CP022684">
    <property type="protein sequence ID" value="AUM13926.1"/>
    <property type="molecule type" value="Genomic_DNA"/>
</dbReference>
<dbReference type="InterPro" id="IPR000160">
    <property type="entry name" value="GGDEF_dom"/>
</dbReference>